<name>A0A0H5RDD2_9EUKA</name>
<evidence type="ECO:0000256" key="1">
    <source>
        <dbReference type="SAM" id="Phobius"/>
    </source>
</evidence>
<proteinExistence type="predicted"/>
<feature type="transmembrane region" description="Helical" evidence="1">
    <location>
        <begin position="27"/>
        <end position="49"/>
    </location>
</feature>
<dbReference type="EMBL" id="HACM01011314">
    <property type="protein sequence ID" value="CRZ11756.1"/>
    <property type="molecule type" value="Transcribed_RNA"/>
</dbReference>
<reference evidence="2" key="1">
    <citation type="submission" date="2015-04" db="EMBL/GenBank/DDBJ databases">
        <title>The genome sequence of the plant pathogenic Rhizarian Plasmodiophora brassicae reveals insights in its biotrophic life cycle and the origin of chitin synthesis.</title>
        <authorList>
            <person name="Schwelm A."/>
            <person name="Fogelqvist J."/>
            <person name="Knaust A."/>
            <person name="Julke S."/>
            <person name="Lilja T."/>
            <person name="Dhandapani V."/>
            <person name="Bonilla-Rosso G."/>
            <person name="Karlsson M."/>
            <person name="Shevchenko A."/>
            <person name="Choi S.R."/>
            <person name="Kim H.G."/>
            <person name="Park J.Y."/>
            <person name="Lim Y.P."/>
            <person name="Ludwig-Muller J."/>
            <person name="Dixelius C."/>
        </authorList>
    </citation>
    <scope>NUCLEOTIDE SEQUENCE</scope>
    <source>
        <tissue evidence="2">Potato root galls</tissue>
    </source>
</reference>
<keyword evidence="1" id="KW-0812">Transmembrane</keyword>
<organism evidence="2">
    <name type="scientific">Spongospora subterranea</name>
    <dbReference type="NCBI Taxonomy" id="70186"/>
    <lineage>
        <taxon>Eukaryota</taxon>
        <taxon>Sar</taxon>
        <taxon>Rhizaria</taxon>
        <taxon>Endomyxa</taxon>
        <taxon>Phytomyxea</taxon>
        <taxon>Plasmodiophorida</taxon>
        <taxon>Plasmodiophoridae</taxon>
        <taxon>Spongospora</taxon>
    </lineage>
</organism>
<protein>
    <submittedName>
        <fullName evidence="2">Uncharacterized protein</fullName>
    </submittedName>
</protein>
<dbReference type="AlphaFoldDB" id="A0A0H5RDD2"/>
<sequence length="150" mass="17637">MRQYMEYSKNLDVTLFFRVIRRRFKNIFNQIFFIFFVEFLIMVLEIHIVNTKAVTLQWLNVRAERRNAPVGRLWTIMGIMKFKCDWSARFSCELVNAQLTRSNLCEIWVIFKNINKRAAASCLAPSESWDLVVILHAMNDAIGHGCAQIT</sequence>
<keyword evidence="1" id="KW-1133">Transmembrane helix</keyword>
<evidence type="ECO:0000313" key="2">
    <source>
        <dbReference type="EMBL" id="CRZ11756.1"/>
    </source>
</evidence>
<accession>A0A0H5RDD2</accession>
<keyword evidence="1" id="KW-0472">Membrane</keyword>